<dbReference type="AlphaFoldDB" id="A0A3P7PN55"/>
<keyword evidence="3" id="KW-0812">Transmembrane</keyword>
<keyword evidence="8" id="KW-1185">Reference proteome</keyword>
<dbReference type="EMBL" id="UYYG01000003">
    <property type="protein sequence ID" value="VDN50448.1"/>
    <property type="molecule type" value="Genomic_DNA"/>
</dbReference>
<name>A0A3P7PN55_DRAME</name>
<keyword evidence="6" id="KW-0325">Glycoprotein</keyword>
<reference evidence="7 8" key="1">
    <citation type="submission" date="2018-11" db="EMBL/GenBank/DDBJ databases">
        <authorList>
            <consortium name="Pathogen Informatics"/>
        </authorList>
    </citation>
    <scope>NUCLEOTIDE SEQUENCE [LARGE SCALE GENOMIC DNA]</scope>
</reference>
<dbReference type="PANTHER" id="PTHR11923">
    <property type="entry name" value="SCAVENGER RECEPTOR CLASS B TYPE-1 SR-B1"/>
    <property type="match status" value="1"/>
</dbReference>
<dbReference type="GO" id="GO:0005044">
    <property type="term" value="F:scavenger receptor activity"/>
    <property type="evidence" value="ECO:0007669"/>
    <property type="project" value="TreeGrafter"/>
</dbReference>
<organism evidence="7 8">
    <name type="scientific">Dracunculus medinensis</name>
    <name type="common">Guinea worm</name>
    <dbReference type="NCBI Taxonomy" id="318479"/>
    <lineage>
        <taxon>Eukaryota</taxon>
        <taxon>Metazoa</taxon>
        <taxon>Ecdysozoa</taxon>
        <taxon>Nematoda</taxon>
        <taxon>Chromadorea</taxon>
        <taxon>Rhabditida</taxon>
        <taxon>Spirurina</taxon>
        <taxon>Dracunculoidea</taxon>
        <taxon>Dracunculidae</taxon>
        <taxon>Dracunculus</taxon>
    </lineage>
</organism>
<dbReference type="Pfam" id="PF01130">
    <property type="entry name" value="CD36"/>
    <property type="match status" value="1"/>
</dbReference>
<dbReference type="PANTHER" id="PTHR11923:SF51">
    <property type="entry name" value="LYSOSOME MEMBRANE PROTEIN 2"/>
    <property type="match status" value="1"/>
</dbReference>
<evidence type="ECO:0000256" key="5">
    <source>
        <dbReference type="ARBA" id="ARBA00023136"/>
    </source>
</evidence>
<accession>A0A3P7PN55</accession>
<keyword evidence="4" id="KW-1133">Transmembrane helix</keyword>
<dbReference type="GO" id="GO:0005737">
    <property type="term" value="C:cytoplasm"/>
    <property type="evidence" value="ECO:0007669"/>
    <property type="project" value="TreeGrafter"/>
</dbReference>
<dbReference type="STRING" id="318479.A0A3P7PN55"/>
<evidence type="ECO:0000313" key="8">
    <source>
        <dbReference type="Proteomes" id="UP000274756"/>
    </source>
</evidence>
<protein>
    <submittedName>
        <fullName evidence="7">Uncharacterized protein</fullName>
    </submittedName>
</protein>
<keyword evidence="5" id="KW-0472">Membrane</keyword>
<dbReference type="OrthoDB" id="18585at2759"/>
<evidence type="ECO:0000256" key="2">
    <source>
        <dbReference type="ARBA" id="ARBA00010532"/>
    </source>
</evidence>
<dbReference type="PRINTS" id="PR01609">
    <property type="entry name" value="CD36FAMILY"/>
</dbReference>
<evidence type="ECO:0000313" key="7">
    <source>
        <dbReference type="EMBL" id="VDN50448.1"/>
    </source>
</evidence>
<gene>
    <name evidence="7" type="ORF">DME_LOCUS421</name>
</gene>
<evidence type="ECO:0000256" key="4">
    <source>
        <dbReference type="ARBA" id="ARBA00022989"/>
    </source>
</evidence>
<evidence type="ECO:0000256" key="6">
    <source>
        <dbReference type="ARBA" id="ARBA00023180"/>
    </source>
</evidence>
<comment type="similarity">
    <text evidence="2">Belongs to the CD36 family.</text>
</comment>
<proteinExistence type="inferred from homology"/>
<comment type="subcellular location">
    <subcellularLocation>
        <location evidence="1">Membrane</location>
    </subcellularLocation>
</comment>
<sequence>MCEIAGVPARINFFTNGTSDGEYMIDTGLKNSENFGKVYMWNGRNTTPEGWWYSPEAREINGTDGELYPPGLWNHQRLNLFNGMLGRSVYIQFETESVFENIPVYQYNFPIELYNWSLPENKGFCDPKTPQYFNESIQPVGCLPSGILDLSSTQPAHARIYLSGSHFYRCSNALYENFIGFRSPDSNVDRTFFEMEPMTGTVINVKQTSQVNLGILSGDLG</sequence>
<evidence type="ECO:0000256" key="1">
    <source>
        <dbReference type="ARBA" id="ARBA00004370"/>
    </source>
</evidence>
<dbReference type="GO" id="GO:0016020">
    <property type="term" value="C:membrane"/>
    <property type="evidence" value="ECO:0007669"/>
    <property type="project" value="UniProtKB-SubCell"/>
</dbReference>
<dbReference type="InterPro" id="IPR002159">
    <property type="entry name" value="CD36_fam"/>
</dbReference>
<evidence type="ECO:0000256" key="3">
    <source>
        <dbReference type="ARBA" id="ARBA00022692"/>
    </source>
</evidence>
<dbReference type="Proteomes" id="UP000274756">
    <property type="component" value="Unassembled WGS sequence"/>
</dbReference>